<name>A0A8H5GNM1_9AGAR</name>
<dbReference type="AlphaFoldDB" id="A0A8H5GNM1"/>
<proteinExistence type="predicted"/>
<keyword evidence="2" id="KW-1185">Reference proteome</keyword>
<dbReference type="Proteomes" id="UP000565441">
    <property type="component" value="Unassembled WGS sequence"/>
</dbReference>
<dbReference type="EMBL" id="JAACJP010000062">
    <property type="protein sequence ID" value="KAF5368144.1"/>
    <property type="molecule type" value="Genomic_DNA"/>
</dbReference>
<reference evidence="1 2" key="1">
    <citation type="journal article" date="2020" name="ISME J.">
        <title>Uncovering the hidden diversity of litter-decomposition mechanisms in mushroom-forming fungi.</title>
        <authorList>
            <person name="Floudas D."/>
            <person name="Bentzer J."/>
            <person name="Ahren D."/>
            <person name="Johansson T."/>
            <person name="Persson P."/>
            <person name="Tunlid A."/>
        </authorList>
    </citation>
    <scope>NUCLEOTIDE SEQUENCE [LARGE SCALE GENOMIC DNA]</scope>
    <source>
        <strain evidence="1 2">CBS 661.87</strain>
    </source>
</reference>
<organism evidence="1 2">
    <name type="scientific">Tricholomella constricta</name>
    <dbReference type="NCBI Taxonomy" id="117010"/>
    <lineage>
        <taxon>Eukaryota</taxon>
        <taxon>Fungi</taxon>
        <taxon>Dikarya</taxon>
        <taxon>Basidiomycota</taxon>
        <taxon>Agaricomycotina</taxon>
        <taxon>Agaricomycetes</taxon>
        <taxon>Agaricomycetidae</taxon>
        <taxon>Agaricales</taxon>
        <taxon>Tricholomatineae</taxon>
        <taxon>Lyophyllaceae</taxon>
        <taxon>Tricholomella</taxon>
    </lineage>
</organism>
<protein>
    <submittedName>
        <fullName evidence="1">Uncharacterized protein</fullName>
    </submittedName>
</protein>
<sequence>MVLYDDFIAEIRESVSNNRIKSGYENRTQATIDMVPHAGARAGTADGIETSEPSIANTYAELEDGETNTARLLSPPSPKQYVLVIQLLDQASMSCQRPRLTDHSKQFTGLLRLEASVGDRLLLPTKIQAALLPSPPDALRDTQGLWVHSSR</sequence>
<evidence type="ECO:0000313" key="1">
    <source>
        <dbReference type="EMBL" id="KAF5368144.1"/>
    </source>
</evidence>
<dbReference type="OrthoDB" id="512920at2759"/>
<comment type="caution">
    <text evidence="1">The sequence shown here is derived from an EMBL/GenBank/DDBJ whole genome shotgun (WGS) entry which is preliminary data.</text>
</comment>
<evidence type="ECO:0000313" key="2">
    <source>
        <dbReference type="Proteomes" id="UP000565441"/>
    </source>
</evidence>
<accession>A0A8H5GNM1</accession>
<gene>
    <name evidence="1" type="ORF">D9615_010207</name>
</gene>